<dbReference type="Gene3D" id="2.60.120.10">
    <property type="entry name" value="Jelly Rolls"/>
    <property type="match status" value="1"/>
</dbReference>
<proteinExistence type="predicted"/>
<evidence type="ECO:0000259" key="1">
    <source>
        <dbReference type="Pfam" id="PF00027"/>
    </source>
</evidence>
<dbReference type="InterPro" id="IPR014710">
    <property type="entry name" value="RmlC-like_jellyroll"/>
</dbReference>
<comment type="caution">
    <text evidence="2">The sequence shown here is derived from an EMBL/GenBank/DDBJ whole genome shotgun (WGS) entry which is preliminary data.</text>
</comment>
<keyword evidence="3" id="KW-1185">Reference proteome</keyword>
<feature type="domain" description="Cyclic nucleotide-binding" evidence="1">
    <location>
        <begin position="36"/>
        <end position="118"/>
    </location>
</feature>
<dbReference type="SUPFAM" id="SSF51206">
    <property type="entry name" value="cAMP-binding domain-like"/>
    <property type="match status" value="1"/>
</dbReference>
<protein>
    <submittedName>
        <fullName evidence="2">CRP-like cAMP-binding protein</fullName>
    </submittedName>
</protein>
<accession>A0A841EQ00</accession>
<gene>
    <name evidence="2" type="ORF">HNP25_000150</name>
</gene>
<evidence type="ECO:0000313" key="3">
    <source>
        <dbReference type="Proteomes" id="UP000524404"/>
    </source>
</evidence>
<dbReference type="Proteomes" id="UP000524404">
    <property type="component" value="Unassembled WGS sequence"/>
</dbReference>
<dbReference type="InterPro" id="IPR018490">
    <property type="entry name" value="cNMP-bd_dom_sf"/>
</dbReference>
<dbReference type="RefSeq" id="WP_184128652.1">
    <property type="nucleotide sequence ID" value="NZ_JACHKT010000001.1"/>
</dbReference>
<sequence>MNHQKLLLQQTVNHIHPLSEEDFEDFYTLFKPYTAKRKEVLTQAGSVEKYLYFVLEGLQRLYYLDEHHREATLVFSYQANFGGVLDSMMNQKPSRYYYETLSPSVFLRASYAQIEELLINKPAIEVLLRKGLTGVFSGILERLVELQCFSSEEKFQQLLRRSPHILQIVPHKYLANYIGIDPSNFSKLINSIKM</sequence>
<organism evidence="2 3">
    <name type="scientific">Arcicella rosea</name>
    <dbReference type="NCBI Taxonomy" id="502909"/>
    <lineage>
        <taxon>Bacteria</taxon>
        <taxon>Pseudomonadati</taxon>
        <taxon>Bacteroidota</taxon>
        <taxon>Cytophagia</taxon>
        <taxon>Cytophagales</taxon>
        <taxon>Flectobacillaceae</taxon>
        <taxon>Arcicella</taxon>
    </lineage>
</organism>
<dbReference type="AlphaFoldDB" id="A0A841EQ00"/>
<dbReference type="CDD" id="cd00038">
    <property type="entry name" value="CAP_ED"/>
    <property type="match status" value="1"/>
</dbReference>
<reference evidence="2 3" key="1">
    <citation type="submission" date="2020-08" db="EMBL/GenBank/DDBJ databases">
        <title>Functional genomics of gut bacteria from endangered species of beetles.</title>
        <authorList>
            <person name="Carlos-Shanley C."/>
        </authorList>
    </citation>
    <scope>NUCLEOTIDE SEQUENCE [LARGE SCALE GENOMIC DNA]</scope>
    <source>
        <strain evidence="2 3">S00070</strain>
    </source>
</reference>
<dbReference type="Pfam" id="PF00027">
    <property type="entry name" value="cNMP_binding"/>
    <property type="match status" value="1"/>
</dbReference>
<dbReference type="EMBL" id="JACHKT010000001">
    <property type="protein sequence ID" value="MBB6001511.1"/>
    <property type="molecule type" value="Genomic_DNA"/>
</dbReference>
<evidence type="ECO:0000313" key="2">
    <source>
        <dbReference type="EMBL" id="MBB6001511.1"/>
    </source>
</evidence>
<dbReference type="InterPro" id="IPR000595">
    <property type="entry name" value="cNMP-bd_dom"/>
</dbReference>
<name>A0A841EQ00_9BACT</name>